<keyword evidence="9" id="KW-1185">Reference proteome</keyword>
<feature type="domain" description="Aldehyde dehydrogenase" evidence="7">
    <location>
        <begin position="33"/>
        <end position="488"/>
    </location>
</feature>
<feature type="active site" evidence="3">
    <location>
        <position position="263"/>
    </location>
</feature>
<protein>
    <submittedName>
        <fullName evidence="8">Aldedh domain-containing protein</fullName>
    </submittedName>
</protein>
<dbReference type="PROSITE" id="PS00687">
    <property type="entry name" value="ALDEHYDE_DEHYDR_GLU"/>
    <property type="match status" value="1"/>
</dbReference>
<evidence type="ECO:0000256" key="6">
    <source>
        <dbReference type="SAM" id="Phobius"/>
    </source>
</evidence>
<dbReference type="GO" id="GO:0004030">
    <property type="term" value="F:aldehyde dehydrogenase [NAD(P)+] activity"/>
    <property type="evidence" value="ECO:0007669"/>
    <property type="project" value="UniProtKB-ARBA"/>
</dbReference>
<feature type="compositionally biased region" description="Low complexity" evidence="5">
    <location>
        <begin position="775"/>
        <end position="786"/>
    </location>
</feature>
<feature type="compositionally biased region" description="Low complexity" evidence="5">
    <location>
        <begin position="565"/>
        <end position="596"/>
    </location>
</feature>
<evidence type="ECO:0000256" key="5">
    <source>
        <dbReference type="SAM" id="MobiDB-lite"/>
    </source>
</evidence>
<keyword evidence="6" id="KW-1133">Transmembrane helix</keyword>
<evidence type="ECO:0000313" key="9">
    <source>
        <dbReference type="Proteomes" id="UP000613580"/>
    </source>
</evidence>
<comment type="caution">
    <text evidence="8">The sequence shown here is derived from an EMBL/GenBank/DDBJ whole genome shotgun (WGS) entry which is preliminary data.</text>
</comment>
<dbReference type="FunFam" id="3.40.309.10:FF:000001">
    <property type="entry name" value="Mitochondrial aldehyde dehydrogenase 2"/>
    <property type="match status" value="1"/>
</dbReference>
<dbReference type="FunFam" id="3.40.605.10:FF:000026">
    <property type="entry name" value="Aldehyde dehydrogenase, putative"/>
    <property type="match status" value="1"/>
</dbReference>
<dbReference type="GO" id="GO:0019413">
    <property type="term" value="P:acetate biosynthetic process"/>
    <property type="evidence" value="ECO:0007669"/>
    <property type="project" value="UniProtKB-ARBA"/>
</dbReference>
<dbReference type="InterPro" id="IPR015590">
    <property type="entry name" value="Aldehyde_DH_dom"/>
</dbReference>
<evidence type="ECO:0000256" key="2">
    <source>
        <dbReference type="ARBA" id="ARBA00023002"/>
    </source>
</evidence>
<dbReference type="AlphaFoldDB" id="A0A8H6SZL3"/>
<keyword evidence="6" id="KW-0472">Membrane</keyword>
<organism evidence="8 9">
    <name type="scientific">Mycena chlorophos</name>
    <name type="common">Agaric fungus</name>
    <name type="synonym">Agaricus chlorophos</name>
    <dbReference type="NCBI Taxonomy" id="658473"/>
    <lineage>
        <taxon>Eukaryota</taxon>
        <taxon>Fungi</taxon>
        <taxon>Dikarya</taxon>
        <taxon>Basidiomycota</taxon>
        <taxon>Agaricomycotina</taxon>
        <taxon>Agaricomycetes</taxon>
        <taxon>Agaricomycetidae</taxon>
        <taxon>Agaricales</taxon>
        <taxon>Marasmiineae</taxon>
        <taxon>Mycenaceae</taxon>
        <taxon>Mycena</taxon>
    </lineage>
</organism>
<dbReference type="FunFam" id="3.40.605.10:FF:000050">
    <property type="entry name" value="Aldehyde dehydrogenase, mitochondrial"/>
    <property type="match status" value="1"/>
</dbReference>
<comment type="similarity">
    <text evidence="1 4">Belongs to the aldehyde dehydrogenase family.</text>
</comment>
<evidence type="ECO:0000256" key="1">
    <source>
        <dbReference type="ARBA" id="ARBA00009986"/>
    </source>
</evidence>
<feature type="compositionally biased region" description="Pro residues" evidence="5">
    <location>
        <begin position="525"/>
        <end position="564"/>
    </location>
</feature>
<reference evidence="8" key="1">
    <citation type="submission" date="2020-05" db="EMBL/GenBank/DDBJ databases">
        <title>Mycena genomes resolve the evolution of fungal bioluminescence.</title>
        <authorList>
            <person name="Tsai I.J."/>
        </authorList>
    </citation>
    <scope>NUCLEOTIDE SEQUENCE</scope>
    <source>
        <strain evidence="8">110903Hualien_Pintung</strain>
    </source>
</reference>
<evidence type="ECO:0000256" key="4">
    <source>
        <dbReference type="RuleBase" id="RU003345"/>
    </source>
</evidence>
<dbReference type="Proteomes" id="UP000613580">
    <property type="component" value="Unassembled WGS sequence"/>
</dbReference>
<feature type="transmembrane region" description="Helical" evidence="6">
    <location>
        <begin position="693"/>
        <end position="715"/>
    </location>
</feature>
<dbReference type="OrthoDB" id="310895at2759"/>
<feature type="region of interest" description="Disordered" evidence="5">
    <location>
        <begin position="659"/>
        <end position="688"/>
    </location>
</feature>
<gene>
    <name evidence="8" type="ORF">HMN09_00669200</name>
</gene>
<feature type="compositionally biased region" description="Polar residues" evidence="5">
    <location>
        <begin position="598"/>
        <end position="627"/>
    </location>
</feature>
<evidence type="ECO:0000313" key="8">
    <source>
        <dbReference type="EMBL" id="KAF7308213.1"/>
    </source>
</evidence>
<proteinExistence type="inferred from homology"/>
<feature type="region of interest" description="Disordered" evidence="5">
    <location>
        <begin position="497"/>
        <end position="627"/>
    </location>
</feature>
<dbReference type="InterPro" id="IPR016162">
    <property type="entry name" value="Ald_DH_N"/>
</dbReference>
<dbReference type="InterPro" id="IPR029510">
    <property type="entry name" value="Ald_DH_CS_GLU"/>
</dbReference>
<dbReference type="SUPFAM" id="SSF53720">
    <property type="entry name" value="ALDH-like"/>
    <property type="match status" value="1"/>
</dbReference>
<keyword evidence="2 4" id="KW-0560">Oxidoreductase</keyword>
<dbReference type="CDD" id="cd07091">
    <property type="entry name" value="ALDH_F1-2_Ald2-like"/>
    <property type="match status" value="1"/>
</dbReference>
<feature type="compositionally biased region" description="Low complexity" evidence="5">
    <location>
        <begin position="660"/>
        <end position="688"/>
    </location>
</feature>
<dbReference type="InterPro" id="IPR016163">
    <property type="entry name" value="Ald_DH_C"/>
</dbReference>
<keyword evidence="6" id="KW-0812">Transmembrane</keyword>
<dbReference type="InterPro" id="IPR016161">
    <property type="entry name" value="Ald_DH/histidinol_DH"/>
</dbReference>
<dbReference type="Pfam" id="PF00171">
    <property type="entry name" value="Aldedh"/>
    <property type="match status" value="1"/>
</dbReference>
<dbReference type="Gene3D" id="3.40.605.10">
    <property type="entry name" value="Aldehyde Dehydrogenase, Chain A, domain 1"/>
    <property type="match status" value="1"/>
</dbReference>
<dbReference type="InterPro" id="IPR016160">
    <property type="entry name" value="Ald_DH_CS_CYS"/>
</dbReference>
<feature type="region of interest" description="Disordered" evidence="5">
    <location>
        <begin position="772"/>
        <end position="799"/>
    </location>
</feature>
<dbReference type="PROSITE" id="PS00070">
    <property type="entry name" value="ALDEHYDE_DEHYDR_CYS"/>
    <property type="match status" value="1"/>
</dbReference>
<accession>A0A8H6SZL3</accession>
<evidence type="ECO:0000256" key="3">
    <source>
        <dbReference type="PROSITE-ProRule" id="PRU10007"/>
    </source>
</evidence>
<name>A0A8H6SZL3_MYCCL</name>
<dbReference type="PANTHER" id="PTHR11699">
    <property type="entry name" value="ALDEHYDE DEHYDROGENASE-RELATED"/>
    <property type="match status" value="1"/>
</dbReference>
<dbReference type="Gene3D" id="3.40.309.10">
    <property type="entry name" value="Aldehyde Dehydrogenase, Chain A, domain 2"/>
    <property type="match status" value="1"/>
</dbReference>
<sequence length="799" mass="83319">MAPTTFTYEFATHAYTGKTSFPTGLFINGEFREGSNKTTIDIVNPATGSLLTRVCEATPADVDVAVRTAQTAFETVWGLGVPGSQRGELLFKLAELMQRDVDELAAIDALDVGKTFSDARNIDLPFSIQLIKYYAGWADKVTGETIETNERKLAYTRREPFGVVGQIIPWNFPLLMLAFKIGPALATGNTIVLKATLKMCSLIHEAGFPKGVVNVLVGYGPTVGAAISEHMDIHKIAFTGSTLVGRKIMAAAGASNLKAVTLELGGKSPNIVFDDAGDLDQVVKWCLHGLFWNHGQACCAGSRIFVQAGIYDAFLERFTTCAKARTVGDPFGEGVVQGPQVSKMQFDRVMLYINSGKADGATVHLGGNPPQNGAEGYFIEPTIFTDTTPDMKIVKEEIFGPVGVVIKFTDEADMIRQANETLYGLAAAVFTQDLTRAISTAHKLQAGTVWVNCMNSFACGVPFGGYKQSGIGRELGEAALANYTNVKAWMGGLISKNSGGGNSGDSKFTPTQKTTPDQQQQPTTPVAPPTQQQPPPPGSPTITQTPPPTVTPPGDGPTTPPSGPTDPTQTTSSADDATSPGTQVTGGSSGETTAGEDPSQSSASTGADAGSETTSSNGGSHASETTGAVVTTPGKSAAILSTALPSTDGLVATTPIIGGSSSSSSSSASDNSSNSLTGPSSATSSSSHNHTGAIIAGIIVPLVVLLFAGAAYLAYRRRQRMKDRREWERTHAEIAAAMAQQGMGGISGNNSSTALATGGLGTPPIGDWVRFTDNAPPSADPYSPAYEYNPYGDEKAGLA</sequence>
<feature type="compositionally biased region" description="Low complexity" evidence="5">
    <location>
        <begin position="504"/>
        <end position="524"/>
    </location>
</feature>
<evidence type="ECO:0000259" key="7">
    <source>
        <dbReference type="Pfam" id="PF00171"/>
    </source>
</evidence>
<dbReference type="EMBL" id="JACAZE010000008">
    <property type="protein sequence ID" value="KAF7308213.1"/>
    <property type="molecule type" value="Genomic_DNA"/>
</dbReference>